<keyword evidence="3" id="KW-1185">Reference proteome</keyword>
<evidence type="ECO:0000256" key="1">
    <source>
        <dbReference type="SAM" id="Phobius"/>
    </source>
</evidence>
<evidence type="ECO:0000313" key="3">
    <source>
        <dbReference type="Proteomes" id="UP000075583"/>
    </source>
</evidence>
<gene>
    <name evidence="2" type="ORF">MB14_07955</name>
</gene>
<proteinExistence type="predicted"/>
<comment type="caution">
    <text evidence="2">The sequence shown here is derived from an EMBL/GenBank/DDBJ whole genome shotgun (WGS) entry which is preliminary data.</text>
</comment>
<protein>
    <recommendedName>
        <fullName evidence="4">DUF3592 domain-containing protein</fullName>
    </recommendedName>
</protein>
<keyword evidence="1" id="KW-0472">Membrane</keyword>
<keyword evidence="1" id="KW-1133">Transmembrane helix</keyword>
<reference evidence="2" key="1">
    <citation type="submission" date="2016-01" db="EMBL/GenBank/DDBJ databases">
        <title>Genome sequencing of Roseivirga ehrenbergii KMM 6017.</title>
        <authorList>
            <person name="Selvaratnam C."/>
            <person name="Thevarajoo S."/>
            <person name="Goh K.M."/>
            <person name="Ee R."/>
            <person name="Chan K.-G."/>
            <person name="Chong C.S."/>
        </authorList>
    </citation>
    <scope>NUCLEOTIDE SEQUENCE [LARGE SCALE GENOMIC DNA]</scope>
    <source>
        <strain evidence="2">KMM 6017</strain>
    </source>
</reference>
<dbReference type="STRING" id="279360.MB14_07955"/>
<evidence type="ECO:0008006" key="4">
    <source>
        <dbReference type="Google" id="ProtNLM"/>
    </source>
</evidence>
<dbReference type="EMBL" id="LQZQ01000049">
    <property type="protein sequence ID" value="KYG71982.1"/>
    <property type="molecule type" value="Genomic_DNA"/>
</dbReference>
<dbReference type="Proteomes" id="UP000075583">
    <property type="component" value="Unassembled WGS sequence"/>
</dbReference>
<feature type="transmembrane region" description="Helical" evidence="1">
    <location>
        <begin position="20"/>
        <end position="37"/>
    </location>
</feature>
<dbReference type="RefSeq" id="WP_062592827.1">
    <property type="nucleotide sequence ID" value="NZ_LQZQ01000049.1"/>
</dbReference>
<dbReference type="AlphaFoldDB" id="A0A150X0B3"/>
<accession>A0A150X0B3</accession>
<sequence length="145" mass="17017">MANKVRFYHLWDKKEVLGNLMFWILIITLFIIIFNFSKITEHFKLTTYDSETVGTLITTDIKTGMRQSLEGNKTEVNHILIQYEYKVGTMEFTQTDRVAPTQENLESLDRIINDPDKKVYVKYRFTEPQKSAINLKKTPPTDSTM</sequence>
<evidence type="ECO:0000313" key="2">
    <source>
        <dbReference type="EMBL" id="KYG71982.1"/>
    </source>
</evidence>
<name>A0A150X0B3_ROSEK</name>
<organism evidence="2 3">
    <name type="scientific">Roseivirga ehrenbergii (strain DSM 102268 / JCM 13514 / KCTC 12282 / NCIMB 14502 / KMM 6017)</name>
    <dbReference type="NCBI Taxonomy" id="279360"/>
    <lineage>
        <taxon>Bacteria</taxon>
        <taxon>Pseudomonadati</taxon>
        <taxon>Bacteroidota</taxon>
        <taxon>Cytophagia</taxon>
        <taxon>Cytophagales</taxon>
        <taxon>Roseivirgaceae</taxon>
        <taxon>Roseivirga</taxon>
    </lineage>
</organism>
<keyword evidence="1" id="KW-0812">Transmembrane</keyword>